<feature type="domain" description="DAD" evidence="2">
    <location>
        <begin position="100"/>
        <end position="127"/>
    </location>
</feature>
<dbReference type="InterPro" id="IPR015425">
    <property type="entry name" value="FH2_Formin"/>
</dbReference>
<reference evidence="4 5" key="1">
    <citation type="submission" date="2023-09" db="EMBL/GenBank/DDBJ databases">
        <authorList>
            <person name="Wang M."/>
        </authorList>
    </citation>
    <scope>NUCLEOTIDE SEQUENCE [LARGE SCALE GENOMIC DNA]</scope>
    <source>
        <strain evidence="4">GT-2023</strain>
        <tissue evidence="4">Liver</tissue>
    </source>
</reference>
<dbReference type="SUPFAM" id="SSF101447">
    <property type="entry name" value="Formin homology 2 domain (FH2 domain)"/>
    <property type="match status" value="1"/>
</dbReference>
<accession>A0ABR3M8Z6</accession>
<dbReference type="EMBL" id="JAYMGO010000014">
    <property type="protein sequence ID" value="KAL1261577.1"/>
    <property type="molecule type" value="Genomic_DNA"/>
</dbReference>
<name>A0ABR3M8Z6_9TELE</name>
<keyword evidence="5" id="KW-1185">Reference proteome</keyword>
<sequence length="127" mass="15044">MAQEQFEKLKLMHENMEKEYEDLGKYFVFDPKKMSPEEFFGDLNNFRNMFQQAVKENQKRKEAEEKIRRAKLAREKAEKEKEEKQKRMNAGQIPNINDDDETGIMDGLLEALQSGAAFRRKRGPRQA</sequence>
<dbReference type="PANTHER" id="PTHR45691:SF4">
    <property type="entry name" value="PROTEIN DIAPHANOUS HOMOLOG 1"/>
    <property type="match status" value="1"/>
</dbReference>
<dbReference type="InterPro" id="IPR014767">
    <property type="entry name" value="DAD_dom"/>
</dbReference>
<feature type="region of interest" description="Disordered" evidence="1">
    <location>
        <begin position="73"/>
        <end position="102"/>
    </location>
</feature>
<proteinExistence type="predicted"/>
<evidence type="ECO:0000256" key="1">
    <source>
        <dbReference type="SAM" id="MobiDB-lite"/>
    </source>
</evidence>
<feature type="domain" description="FH2" evidence="3">
    <location>
        <begin position="1"/>
        <end position="76"/>
    </location>
</feature>
<evidence type="ECO:0000259" key="3">
    <source>
        <dbReference type="PROSITE" id="PS51444"/>
    </source>
</evidence>
<dbReference type="Proteomes" id="UP001558613">
    <property type="component" value="Unassembled WGS sequence"/>
</dbReference>
<dbReference type="Pfam" id="PF02181">
    <property type="entry name" value="FH2"/>
    <property type="match status" value="1"/>
</dbReference>
<comment type="caution">
    <text evidence="4">The sequence shown here is derived from an EMBL/GenBank/DDBJ whole genome shotgun (WGS) entry which is preliminary data.</text>
</comment>
<dbReference type="Gene3D" id="1.20.58.2220">
    <property type="entry name" value="Formin, FH2 domain"/>
    <property type="match status" value="1"/>
</dbReference>
<feature type="compositionally biased region" description="Basic and acidic residues" evidence="1">
    <location>
        <begin position="73"/>
        <end position="86"/>
    </location>
</feature>
<dbReference type="PROSITE" id="PS51444">
    <property type="entry name" value="FH2"/>
    <property type="match status" value="1"/>
</dbReference>
<evidence type="ECO:0000313" key="5">
    <source>
        <dbReference type="Proteomes" id="UP001558613"/>
    </source>
</evidence>
<evidence type="ECO:0000259" key="2">
    <source>
        <dbReference type="PROSITE" id="PS51231"/>
    </source>
</evidence>
<dbReference type="InterPro" id="IPR051412">
    <property type="entry name" value="Formin_Homology_Diaphanous_sf"/>
</dbReference>
<protein>
    <submittedName>
        <fullName evidence="4">Uncharacterized protein</fullName>
    </submittedName>
</protein>
<evidence type="ECO:0000313" key="4">
    <source>
        <dbReference type="EMBL" id="KAL1261577.1"/>
    </source>
</evidence>
<feature type="non-terminal residue" evidence="4">
    <location>
        <position position="127"/>
    </location>
</feature>
<dbReference type="InterPro" id="IPR042201">
    <property type="entry name" value="FH2_Formin_sf"/>
</dbReference>
<dbReference type="PROSITE" id="PS51231">
    <property type="entry name" value="DAD"/>
    <property type="match status" value="1"/>
</dbReference>
<gene>
    <name evidence="4" type="ORF">QQF64_006842</name>
</gene>
<organism evidence="4 5">
    <name type="scientific">Cirrhinus molitorella</name>
    <name type="common">mud carp</name>
    <dbReference type="NCBI Taxonomy" id="172907"/>
    <lineage>
        <taxon>Eukaryota</taxon>
        <taxon>Metazoa</taxon>
        <taxon>Chordata</taxon>
        <taxon>Craniata</taxon>
        <taxon>Vertebrata</taxon>
        <taxon>Euteleostomi</taxon>
        <taxon>Actinopterygii</taxon>
        <taxon>Neopterygii</taxon>
        <taxon>Teleostei</taxon>
        <taxon>Ostariophysi</taxon>
        <taxon>Cypriniformes</taxon>
        <taxon>Cyprinidae</taxon>
        <taxon>Labeoninae</taxon>
        <taxon>Labeonini</taxon>
        <taxon>Cirrhinus</taxon>
    </lineage>
</organism>
<dbReference type="PANTHER" id="PTHR45691">
    <property type="entry name" value="PROTEIN DIAPHANOUS"/>
    <property type="match status" value="1"/>
</dbReference>